<feature type="region of interest" description="Disordered" evidence="1">
    <location>
        <begin position="123"/>
        <end position="149"/>
    </location>
</feature>
<comment type="caution">
    <text evidence="2">The sequence shown here is derived from an EMBL/GenBank/DDBJ whole genome shotgun (WGS) entry which is preliminary data.</text>
</comment>
<dbReference type="EMBL" id="JAPEVG010000088">
    <property type="protein sequence ID" value="KAJ8486916.1"/>
    <property type="molecule type" value="Genomic_DNA"/>
</dbReference>
<feature type="region of interest" description="Disordered" evidence="1">
    <location>
        <begin position="1"/>
        <end position="55"/>
    </location>
</feature>
<accession>A0AAD7XBX4</accession>
<evidence type="ECO:0000256" key="1">
    <source>
        <dbReference type="SAM" id="MobiDB-lite"/>
    </source>
</evidence>
<organism evidence="2 3">
    <name type="scientific">Trametes cubensis</name>
    <dbReference type="NCBI Taxonomy" id="1111947"/>
    <lineage>
        <taxon>Eukaryota</taxon>
        <taxon>Fungi</taxon>
        <taxon>Dikarya</taxon>
        <taxon>Basidiomycota</taxon>
        <taxon>Agaricomycotina</taxon>
        <taxon>Agaricomycetes</taxon>
        <taxon>Polyporales</taxon>
        <taxon>Polyporaceae</taxon>
        <taxon>Trametes</taxon>
    </lineage>
</organism>
<feature type="compositionally biased region" description="Polar residues" evidence="1">
    <location>
        <begin position="1"/>
        <end position="13"/>
    </location>
</feature>
<reference evidence="2" key="1">
    <citation type="submission" date="2022-11" db="EMBL/GenBank/DDBJ databases">
        <title>Genome Sequence of Cubamyces cubensis.</title>
        <authorList>
            <person name="Buettner E."/>
        </authorList>
    </citation>
    <scope>NUCLEOTIDE SEQUENCE</scope>
    <source>
        <strain evidence="2">MPL-01</strain>
    </source>
</reference>
<feature type="compositionally biased region" description="Basic and acidic residues" evidence="1">
    <location>
        <begin position="139"/>
        <end position="149"/>
    </location>
</feature>
<keyword evidence="3" id="KW-1185">Reference proteome</keyword>
<feature type="compositionally biased region" description="Low complexity" evidence="1">
    <location>
        <begin position="16"/>
        <end position="31"/>
    </location>
</feature>
<protein>
    <submittedName>
        <fullName evidence="2">Uncharacterized protein</fullName>
    </submittedName>
</protein>
<evidence type="ECO:0000313" key="3">
    <source>
        <dbReference type="Proteomes" id="UP001215151"/>
    </source>
</evidence>
<gene>
    <name evidence="2" type="ORF">ONZ51_g4501</name>
</gene>
<dbReference type="Proteomes" id="UP001215151">
    <property type="component" value="Unassembled WGS sequence"/>
</dbReference>
<dbReference type="AlphaFoldDB" id="A0AAD7XBX4"/>
<name>A0AAD7XBX4_9APHY</name>
<evidence type="ECO:0000313" key="2">
    <source>
        <dbReference type="EMBL" id="KAJ8486916.1"/>
    </source>
</evidence>
<proteinExistence type="predicted"/>
<sequence length="149" mass="15684">MRQPATSRANDQQPIPDLADLSLSDGSSPSATPSPGPGSPSGTPSTPRRRWVRVRGQREPVCMIVPQVTVNVHINSPSAPVHVNAGYSGSGNLTTCPPLCDDPQPLGEISNTQPALTSPLVETEAQHPVTTSRGGGKVRAWDASRELTY</sequence>